<keyword evidence="3" id="KW-1185">Reference proteome</keyword>
<dbReference type="Pfam" id="PF19584">
    <property type="entry name" value="MCAfunc"/>
    <property type="match status" value="1"/>
</dbReference>
<dbReference type="Proteomes" id="UP001327560">
    <property type="component" value="Chromosome 2"/>
</dbReference>
<dbReference type="InterPro" id="IPR011009">
    <property type="entry name" value="Kinase-like_dom_sf"/>
</dbReference>
<feature type="domain" description="MCAfunc" evidence="1">
    <location>
        <begin position="13"/>
        <end position="146"/>
    </location>
</feature>
<dbReference type="GO" id="GO:0007166">
    <property type="term" value="P:cell surface receptor signaling pathway"/>
    <property type="evidence" value="ECO:0007669"/>
    <property type="project" value="InterPro"/>
</dbReference>
<dbReference type="AlphaFoldDB" id="A0AAQ3Q5T3"/>
<gene>
    <name evidence="2" type="ORF">Cni_G07510</name>
</gene>
<dbReference type="Gene3D" id="1.20.930.20">
    <property type="entry name" value="Adaptor protein Cbl, N-terminal domain"/>
    <property type="match status" value="1"/>
</dbReference>
<sequence length="368" mass="40516">MATVGDVAEVISLINKIINAAETARALKKDCLELVEFLCYVRKNLEPLEGKPLSDASTVTLRKLEDLLLRAYEVIDGCQRRNFLYLLIRGGRIQHRIKGAHSNIVDYLRLIPIMQQNETQLFLERTVRNQHEYTWNEANKKMHDAAFSSGKRTCVNGSLFDQNLNPKISDFGIALDGPSDVNSVVGNLGYMAPEYVTTCKRTCVNGNLFDQNLYPKISDFGIALDCPSDRNSYIDEAVIGTFGYAAPEYIKEVSQVVNPNDSTGPPQIPLNLLRSRPNRETQDAARGLKRPFLLFSFRLSSIAAAHLPFAIAQIPKISLRRLPPPVAHLPSGVAAACCPLAFWTSGATAAHLPSARPSGAAVARCPPL</sequence>
<evidence type="ECO:0000259" key="1">
    <source>
        <dbReference type="Pfam" id="PF19584"/>
    </source>
</evidence>
<protein>
    <submittedName>
        <fullName evidence="2">Protein MID1-COMPLEMENTING ACTIVITY 1-like</fullName>
    </submittedName>
</protein>
<dbReference type="InterPro" id="IPR045766">
    <property type="entry name" value="MCAfunc"/>
</dbReference>
<dbReference type="InterPro" id="IPR036537">
    <property type="entry name" value="Adaptor_Cbl_N_dom_sf"/>
</dbReference>
<accession>A0AAQ3Q5T3</accession>
<dbReference type="PANTHER" id="PTHR46604:SF3">
    <property type="entry name" value="PROTEIN MID1-COMPLEMENTING ACTIVITY 1"/>
    <property type="match status" value="1"/>
</dbReference>
<dbReference type="InterPro" id="IPR059179">
    <property type="entry name" value="MLKL-like_MCAfunc"/>
</dbReference>
<dbReference type="EMBL" id="CP136891">
    <property type="protein sequence ID" value="WOK98798.1"/>
    <property type="molecule type" value="Genomic_DNA"/>
</dbReference>
<organism evidence="2 3">
    <name type="scientific">Canna indica</name>
    <name type="common">Indian-shot</name>
    <dbReference type="NCBI Taxonomy" id="4628"/>
    <lineage>
        <taxon>Eukaryota</taxon>
        <taxon>Viridiplantae</taxon>
        <taxon>Streptophyta</taxon>
        <taxon>Embryophyta</taxon>
        <taxon>Tracheophyta</taxon>
        <taxon>Spermatophyta</taxon>
        <taxon>Magnoliopsida</taxon>
        <taxon>Liliopsida</taxon>
        <taxon>Zingiberales</taxon>
        <taxon>Cannaceae</taxon>
        <taxon>Canna</taxon>
    </lineage>
</organism>
<dbReference type="SUPFAM" id="SSF56112">
    <property type="entry name" value="Protein kinase-like (PK-like)"/>
    <property type="match status" value="2"/>
</dbReference>
<dbReference type="Gene3D" id="1.10.510.10">
    <property type="entry name" value="Transferase(Phosphotransferase) domain 1"/>
    <property type="match status" value="2"/>
</dbReference>
<evidence type="ECO:0000313" key="3">
    <source>
        <dbReference type="Proteomes" id="UP001327560"/>
    </source>
</evidence>
<dbReference type="CDD" id="cd21037">
    <property type="entry name" value="MLKL_NTD"/>
    <property type="match status" value="1"/>
</dbReference>
<dbReference type="PANTHER" id="PTHR46604">
    <property type="entry name" value="PROTEIN MID1-COMPLEMENTING ACTIVITY 1"/>
    <property type="match status" value="1"/>
</dbReference>
<proteinExistence type="predicted"/>
<name>A0AAQ3Q5T3_9LILI</name>
<evidence type="ECO:0000313" key="2">
    <source>
        <dbReference type="EMBL" id="WOK98798.1"/>
    </source>
</evidence>
<reference evidence="2 3" key="1">
    <citation type="submission" date="2023-10" db="EMBL/GenBank/DDBJ databases">
        <title>Chromosome-scale genome assembly provides insights into flower coloration mechanisms of Canna indica.</title>
        <authorList>
            <person name="Li C."/>
        </authorList>
    </citation>
    <scope>NUCLEOTIDE SEQUENCE [LARGE SCALE GENOMIC DNA]</scope>
    <source>
        <tissue evidence="2">Flower</tissue>
    </source>
</reference>